<keyword evidence="3" id="KW-1185">Reference proteome</keyword>
<protein>
    <submittedName>
        <fullName evidence="2">DUF4136 domain-containing protein</fullName>
    </submittedName>
</protein>
<dbReference type="PROSITE" id="PS51257">
    <property type="entry name" value="PROKAR_LIPOPROTEIN"/>
    <property type="match status" value="1"/>
</dbReference>
<proteinExistence type="predicted"/>
<dbReference type="Proteomes" id="UP001204144">
    <property type="component" value="Unassembled WGS sequence"/>
</dbReference>
<organism evidence="2 3">
    <name type="scientific">Lacihabitans soyangensis</name>
    <dbReference type="NCBI Taxonomy" id="869394"/>
    <lineage>
        <taxon>Bacteria</taxon>
        <taxon>Pseudomonadati</taxon>
        <taxon>Bacteroidota</taxon>
        <taxon>Cytophagia</taxon>
        <taxon>Cytophagales</taxon>
        <taxon>Leadbetterellaceae</taxon>
        <taxon>Lacihabitans</taxon>
    </lineage>
</organism>
<dbReference type="InterPro" id="IPR025411">
    <property type="entry name" value="DUF4136"/>
</dbReference>
<accession>A0AAE3H0N1</accession>
<evidence type="ECO:0000259" key="1">
    <source>
        <dbReference type="Pfam" id="PF13590"/>
    </source>
</evidence>
<evidence type="ECO:0000313" key="3">
    <source>
        <dbReference type="Proteomes" id="UP001204144"/>
    </source>
</evidence>
<gene>
    <name evidence="2" type="ORF">EGI31_07505</name>
</gene>
<dbReference type="EMBL" id="RJUF01000015">
    <property type="protein sequence ID" value="MCP9762799.1"/>
    <property type="molecule type" value="Genomic_DNA"/>
</dbReference>
<reference evidence="2 3" key="1">
    <citation type="submission" date="2018-11" db="EMBL/GenBank/DDBJ databases">
        <title>Novel bacteria species description.</title>
        <authorList>
            <person name="Han J.-H."/>
        </authorList>
    </citation>
    <scope>NUCLEOTIDE SEQUENCE [LARGE SCALE GENOMIC DNA]</scope>
    <source>
        <strain evidence="2 3">KCTC23259</strain>
    </source>
</reference>
<dbReference type="AlphaFoldDB" id="A0AAE3H0N1"/>
<dbReference type="RefSeq" id="WP_255036574.1">
    <property type="nucleotide sequence ID" value="NZ_RJUF01000015.1"/>
</dbReference>
<name>A0AAE3H0N1_9BACT</name>
<feature type="domain" description="DUF4136" evidence="1">
    <location>
        <begin position="26"/>
        <end position="148"/>
    </location>
</feature>
<sequence>MKVKILVLVAILAQSCIRSRPFMVNTYKDQSYTNLSNLTFTLVKDEKSSPEIWNSIESTLHKKGYFRDNKNFDLAVFYKVYNEKTKLTDVDFVSSGNVLSKKYTAGKSLMVQIMDAETKEVFYRGTCSGLPNSLSSNQLKSAVQQALRNLDEASSGQLSFKRN</sequence>
<comment type="caution">
    <text evidence="2">The sequence shown here is derived from an EMBL/GenBank/DDBJ whole genome shotgun (WGS) entry which is preliminary data.</text>
</comment>
<evidence type="ECO:0000313" key="2">
    <source>
        <dbReference type="EMBL" id="MCP9762799.1"/>
    </source>
</evidence>
<dbReference type="Pfam" id="PF13590">
    <property type="entry name" value="DUF4136"/>
    <property type="match status" value="1"/>
</dbReference>